<dbReference type="Pfam" id="PF01297">
    <property type="entry name" value="ZnuA"/>
    <property type="match status" value="1"/>
</dbReference>
<comment type="subcellular location">
    <subcellularLocation>
        <location evidence="1">Cell envelope</location>
    </subcellularLocation>
</comment>
<keyword evidence="7" id="KW-1185">Reference proteome</keyword>
<dbReference type="Gene3D" id="3.40.50.1980">
    <property type="entry name" value="Nitrogenase molybdenum iron protein domain"/>
    <property type="match status" value="1"/>
</dbReference>
<dbReference type="PANTHER" id="PTHR42953:SF1">
    <property type="entry name" value="METAL-BINDING PROTEIN HI_0362-RELATED"/>
    <property type="match status" value="1"/>
</dbReference>
<accession>A0A561S9D5</accession>
<keyword evidence="3" id="KW-0479">Metal-binding</keyword>
<gene>
    <name evidence="6" type="ORF">FHX73_19110</name>
</gene>
<dbReference type="OrthoDB" id="9810636at2"/>
<protein>
    <submittedName>
        <fullName evidence="6">Zinc/manganese transport system substrate-binding protein</fullName>
    </submittedName>
</protein>
<dbReference type="RefSeq" id="WP_145911693.1">
    <property type="nucleotide sequence ID" value="NZ_BAAAMZ010000023.1"/>
</dbReference>
<comment type="caution">
    <text evidence="6">The sequence shown here is derived from an EMBL/GenBank/DDBJ whole genome shotgun (WGS) entry which is preliminary data.</text>
</comment>
<keyword evidence="4 5" id="KW-0732">Signal</keyword>
<reference evidence="6 7" key="1">
    <citation type="submission" date="2019-06" db="EMBL/GenBank/DDBJ databases">
        <title>Sequencing the genomes of 1000 actinobacteria strains.</title>
        <authorList>
            <person name="Klenk H.-P."/>
        </authorList>
    </citation>
    <scope>NUCLEOTIDE SEQUENCE [LARGE SCALE GENOMIC DNA]</scope>
    <source>
        <strain evidence="6 7">DSM 44826</strain>
    </source>
</reference>
<organism evidence="6 7">
    <name type="scientific">Kitasatospora viridis</name>
    <dbReference type="NCBI Taxonomy" id="281105"/>
    <lineage>
        <taxon>Bacteria</taxon>
        <taxon>Bacillati</taxon>
        <taxon>Actinomycetota</taxon>
        <taxon>Actinomycetes</taxon>
        <taxon>Kitasatosporales</taxon>
        <taxon>Streptomycetaceae</taxon>
        <taxon>Kitasatospora</taxon>
    </lineage>
</organism>
<sequence length="323" mass="33832">MTAVQTGKAHRRPLRIALVATAAVAGLAVTSACSTASASKSASGGSGSGGSKTIKVVAAENFWGSIATQLGGEHVKVTSIITNPDTDPHSYEPTAADGRTIAGADYAITNGIGYDAWSDKLLAANPSSSRTLLKVGDLLGKKEGDNPHQWYSSDSLHKVIDQITADYKKVDPADAGYFDTQKSTFENQTLAQYNQLESDIKAKYAGTPIGASESIVTPLADSLGLKMLTPETFLDAESEGTDPTAADKATIDQQISGKQIKVYVFNTQNSDPDVVAQVNAAKAQGIPVAQVTETLAPANASFQDWQVKQLQGIEDALKQATGK</sequence>
<dbReference type="InterPro" id="IPR006127">
    <property type="entry name" value="ZnuA-like"/>
</dbReference>
<proteinExistence type="predicted"/>
<dbReference type="AlphaFoldDB" id="A0A561S9D5"/>
<dbReference type="GO" id="GO:0030001">
    <property type="term" value="P:metal ion transport"/>
    <property type="evidence" value="ECO:0007669"/>
    <property type="project" value="InterPro"/>
</dbReference>
<dbReference type="GO" id="GO:0030313">
    <property type="term" value="C:cell envelope"/>
    <property type="evidence" value="ECO:0007669"/>
    <property type="project" value="UniProtKB-SubCell"/>
</dbReference>
<evidence type="ECO:0000256" key="1">
    <source>
        <dbReference type="ARBA" id="ARBA00004196"/>
    </source>
</evidence>
<feature type="chain" id="PRO_5038809399" evidence="5">
    <location>
        <begin position="26"/>
        <end position="323"/>
    </location>
</feature>
<keyword evidence="2" id="KW-0813">Transport</keyword>
<evidence type="ECO:0000313" key="6">
    <source>
        <dbReference type="EMBL" id="TWF71480.1"/>
    </source>
</evidence>
<dbReference type="Proteomes" id="UP000317940">
    <property type="component" value="Unassembled WGS sequence"/>
</dbReference>
<evidence type="ECO:0000256" key="2">
    <source>
        <dbReference type="ARBA" id="ARBA00022448"/>
    </source>
</evidence>
<dbReference type="PANTHER" id="PTHR42953">
    <property type="entry name" value="HIGH-AFFINITY ZINC UPTAKE SYSTEM PROTEIN ZNUA-RELATED"/>
    <property type="match status" value="1"/>
</dbReference>
<evidence type="ECO:0000256" key="5">
    <source>
        <dbReference type="SAM" id="SignalP"/>
    </source>
</evidence>
<dbReference type="SUPFAM" id="SSF53807">
    <property type="entry name" value="Helical backbone' metal receptor"/>
    <property type="match status" value="1"/>
</dbReference>
<evidence type="ECO:0000256" key="4">
    <source>
        <dbReference type="ARBA" id="ARBA00022729"/>
    </source>
</evidence>
<name>A0A561S9D5_9ACTN</name>
<feature type="signal peptide" evidence="5">
    <location>
        <begin position="1"/>
        <end position="25"/>
    </location>
</feature>
<evidence type="ECO:0000256" key="3">
    <source>
        <dbReference type="ARBA" id="ARBA00022723"/>
    </source>
</evidence>
<evidence type="ECO:0000313" key="7">
    <source>
        <dbReference type="Proteomes" id="UP000317940"/>
    </source>
</evidence>
<dbReference type="GO" id="GO:0046872">
    <property type="term" value="F:metal ion binding"/>
    <property type="evidence" value="ECO:0007669"/>
    <property type="project" value="UniProtKB-KW"/>
</dbReference>
<dbReference type="InterPro" id="IPR050492">
    <property type="entry name" value="Bact_metal-bind_prot9"/>
</dbReference>
<dbReference type="EMBL" id="VIWT01000009">
    <property type="protein sequence ID" value="TWF71480.1"/>
    <property type="molecule type" value="Genomic_DNA"/>
</dbReference>